<keyword evidence="3" id="KW-0378">Hydrolase</keyword>
<evidence type="ECO:0000259" key="8">
    <source>
        <dbReference type="Pfam" id="PF17390"/>
    </source>
</evidence>
<dbReference type="PANTHER" id="PTHR33307:SF6">
    <property type="entry name" value="ALPHA-RHAMNOSIDASE (EUROFUNG)-RELATED"/>
    <property type="match status" value="1"/>
</dbReference>
<dbReference type="PANTHER" id="PTHR33307">
    <property type="entry name" value="ALPHA-RHAMNOSIDASE (EUROFUNG)"/>
    <property type="match status" value="1"/>
</dbReference>
<dbReference type="EMBL" id="RDSM01000002">
    <property type="protein sequence ID" value="RXH56304.1"/>
    <property type="molecule type" value="Genomic_DNA"/>
</dbReference>
<dbReference type="EC" id="3.2.1.40" evidence="2"/>
<sequence>MRLSAATSALSRTLLIAGTSTLLATTAVAAPVKLRTEQMTNPAAIDVAKPVFSWQSDATSANWMQSAYEVLVSTDPSKLVPGKANIWDSGKITSSDSVNIPYAGPALTAQTHYFWAVQVTDKQGKTTHSTPAWFETGLLTPSAWHSQWIRRDDPAAAHELEAIRWLWLPNTDPKHVPSETAVEFRYPLHLDAKPMRASLHVLAHGNYTATVNGKTTGQHEEWSAFDWEEIGSLLKPGDNEILIKVTAPRLGDKQKAAGGPAGFAASLRITDADGAERRITSDKAWQTRPTTGEWQAAQEIGPLSLPLGLGTDRRSLVPGPNRVSTDASLLRKDFSLTGKVTSAKLTITAMGAYRAFINGKPVATHDLLNPGFTDFHKRVLYQTYDVTSLLTTGDNTVATILGSGWHGSPLTWSGSREYTDPDALRAQLDVTLADGSHKTIGTDETWQTAQAPVLFSEIYAGEVYDARLALTGWNAPHFTGKNWSPAVPATVSPEVTLTSQPDLSIAESNIIKPIAMDPANAAHPVVYDMGQNMVGNIVLHVHGPAGTAVQMRFAERLNPDGSMYTLNLRNATVTDTYVLSGKGDETYTPSFTFHGFRYVELAGYPGTPTTASIEGLVYNSLPQTPSIRFNSSSELLNSMGKLGIWGQRGNFVSVPTDCPQRDERLGWMGDAGVFWRTGTYNFDIGSFTHKFMFDMEDAQNDRGAFSDVSPNLLGPQSGAPGWADAGILVPYAAWLQYGDKSILERSWPQMEHFMDYLATTNPDFLRAKDLGNNYGDWLAPDTHTPRDLIATAYWAILARDMKEMALAIGQQQQADKYQALYDHIAEAYRKAYVQPDGTVTGNTQAAYVVTLYSGIAPESLRANMVDRLVKDIAAHDNHLTTGFLGTPFLMFVLDDNQRADIAYKLLLQDTYPSWGYMVRKGATTWWERWNGDTGDASMNSYNHYAFGSVMAWVFRRSAGIDTDPTGAGYHHLTVKPHFDGRLPQLHTEYDSAYGTVTTDWNRTTGKFTLTNPANTTATVTLPNGRTADVGSGTHTYTIN</sequence>
<dbReference type="Pfam" id="PF08531">
    <property type="entry name" value="Bac_rhamnosid_N"/>
    <property type="match status" value="2"/>
</dbReference>
<dbReference type="InterPro" id="IPR013783">
    <property type="entry name" value="Ig-like_fold"/>
</dbReference>
<dbReference type="InterPro" id="IPR016007">
    <property type="entry name" value="Alpha_rhamnosid"/>
</dbReference>
<evidence type="ECO:0000256" key="2">
    <source>
        <dbReference type="ARBA" id="ARBA00012652"/>
    </source>
</evidence>
<proteinExistence type="predicted"/>
<dbReference type="Pfam" id="PF05592">
    <property type="entry name" value="Bac_rhamnosid"/>
    <property type="match status" value="1"/>
</dbReference>
<evidence type="ECO:0000256" key="4">
    <source>
        <dbReference type="SAM" id="SignalP"/>
    </source>
</evidence>
<dbReference type="InterPro" id="IPR035396">
    <property type="entry name" value="Bac_rhamnosid6H"/>
</dbReference>
<gene>
    <name evidence="9" type="ORF">GRAN_3161</name>
</gene>
<dbReference type="InterPro" id="IPR035398">
    <property type="entry name" value="Bac_rhamnosid_C"/>
</dbReference>
<feature type="domain" description="Bacterial alpha-L-rhamnosidase N-terminal" evidence="6">
    <location>
        <begin position="193"/>
        <end position="288"/>
    </location>
</feature>
<dbReference type="SUPFAM" id="SSF49785">
    <property type="entry name" value="Galactose-binding domain-like"/>
    <property type="match status" value="2"/>
</dbReference>
<dbReference type="PIRSF" id="PIRSF010631">
    <property type="entry name" value="A-rhamnsds"/>
    <property type="match status" value="1"/>
</dbReference>
<feature type="domain" description="Alpha-L-rhamnosidase six-hairpin glycosidase" evidence="7">
    <location>
        <begin position="629"/>
        <end position="955"/>
    </location>
</feature>
<comment type="catalytic activity">
    <reaction evidence="1">
        <text>Hydrolysis of terminal non-reducing alpha-L-rhamnose residues in alpha-L-rhamnosides.</text>
        <dbReference type="EC" id="3.2.1.40"/>
    </reaction>
</comment>
<evidence type="ECO:0000259" key="5">
    <source>
        <dbReference type="Pfam" id="PF05592"/>
    </source>
</evidence>
<dbReference type="InterPro" id="IPR008979">
    <property type="entry name" value="Galactose-bd-like_sf"/>
</dbReference>
<feature type="domain" description="Alpha-L-rhamnosidase concanavalin-like" evidence="5">
    <location>
        <begin position="525"/>
        <end position="617"/>
    </location>
</feature>
<keyword evidence="4" id="KW-0732">Signal</keyword>
<accession>A0A4V1L5M7</accession>
<dbReference type="Pfam" id="PF17390">
    <property type="entry name" value="Bac_rhamnosid_C"/>
    <property type="match status" value="1"/>
</dbReference>
<feature type="signal peptide" evidence="4">
    <location>
        <begin position="1"/>
        <end position="29"/>
    </location>
</feature>
<feature type="domain" description="Bacterial alpha-L-rhamnosidase N-terminal" evidence="6">
    <location>
        <begin position="339"/>
        <end position="502"/>
    </location>
</feature>
<reference evidence="9 10" key="1">
    <citation type="submission" date="2018-11" db="EMBL/GenBank/DDBJ databases">
        <authorList>
            <person name="Mardanov A.V."/>
            <person name="Ravin N.V."/>
            <person name="Dedysh S.N."/>
        </authorList>
    </citation>
    <scope>NUCLEOTIDE SEQUENCE [LARGE SCALE GENOMIC DNA]</scope>
    <source>
        <strain evidence="9 10">AF10</strain>
    </source>
</reference>
<name>A0A4V1L5M7_9BACT</name>
<reference evidence="10" key="2">
    <citation type="submission" date="2019-02" db="EMBL/GenBank/DDBJ databases">
        <title>Granulicella sibirica sp. nov., a psychrotolerant acidobacterium isolated from an organic soil layer in forested tundra, West Siberia.</title>
        <authorList>
            <person name="Oshkin I.Y."/>
            <person name="Kulichevskaya I.S."/>
            <person name="Rijpstra W.I.C."/>
            <person name="Sinninghe Damste J.S."/>
            <person name="Rakitin A.L."/>
            <person name="Ravin N.V."/>
            <person name="Dedysh S.N."/>
        </authorList>
    </citation>
    <scope>NUCLEOTIDE SEQUENCE [LARGE SCALE GENOMIC DNA]</scope>
    <source>
        <strain evidence="10">AF10</strain>
    </source>
</reference>
<dbReference type="GO" id="GO:0005975">
    <property type="term" value="P:carbohydrate metabolic process"/>
    <property type="evidence" value="ECO:0007669"/>
    <property type="project" value="InterPro"/>
</dbReference>
<dbReference type="Gene3D" id="1.50.10.10">
    <property type="match status" value="1"/>
</dbReference>
<comment type="caution">
    <text evidence="9">The sequence shown here is derived from an EMBL/GenBank/DDBJ whole genome shotgun (WGS) entry which is preliminary data.</text>
</comment>
<dbReference type="GO" id="GO:0030596">
    <property type="term" value="F:alpha-L-rhamnosidase activity"/>
    <property type="evidence" value="ECO:0007669"/>
    <property type="project" value="UniProtKB-EC"/>
</dbReference>
<evidence type="ECO:0000313" key="10">
    <source>
        <dbReference type="Proteomes" id="UP000289437"/>
    </source>
</evidence>
<dbReference type="Gene3D" id="2.60.120.260">
    <property type="entry name" value="Galactose-binding domain-like"/>
    <property type="match status" value="3"/>
</dbReference>
<dbReference type="Pfam" id="PF17389">
    <property type="entry name" value="Bac_rhamnosid6H"/>
    <property type="match status" value="1"/>
</dbReference>
<dbReference type="InterPro" id="IPR008902">
    <property type="entry name" value="Rhamnosid_concanavalin"/>
</dbReference>
<evidence type="ECO:0000259" key="6">
    <source>
        <dbReference type="Pfam" id="PF08531"/>
    </source>
</evidence>
<dbReference type="OrthoDB" id="9761045at2"/>
<feature type="domain" description="Alpha-L-rhamnosidase C-terminal" evidence="8">
    <location>
        <begin position="959"/>
        <end position="1031"/>
    </location>
</feature>
<dbReference type="Pfam" id="PF25788">
    <property type="entry name" value="Ig_Rha78A_N"/>
    <property type="match status" value="1"/>
</dbReference>
<evidence type="ECO:0000259" key="7">
    <source>
        <dbReference type="Pfam" id="PF17389"/>
    </source>
</evidence>
<dbReference type="Proteomes" id="UP000289437">
    <property type="component" value="Unassembled WGS sequence"/>
</dbReference>
<dbReference type="AlphaFoldDB" id="A0A4V1L5M7"/>
<protein>
    <recommendedName>
        <fullName evidence="2">alpha-L-rhamnosidase</fullName>
        <ecNumber evidence="2">3.2.1.40</ecNumber>
    </recommendedName>
</protein>
<evidence type="ECO:0000256" key="1">
    <source>
        <dbReference type="ARBA" id="ARBA00001445"/>
    </source>
</evidence>
<evidence type="ECO:0000313" key="9">
    <source>
        <dbReference type="EMBL" id="RXH56304.1"/>
    </source>
</evidence>
<dbReference type="RefSeq" id="WP_128913791.1">
    <property type="nucleotide sequence ID" value="NZ_RDSM01000002.1"/>
</dbReference>
<evidence type="ECO:0000256" key="3">
    <source>
        <dbReference type="ARBA" id="ARBA00022801"/>
    </source>
</evidence>
<dbReference type="Gene3D" id="2.60.420.10">
    <property type="entry name" value="Maltose phosphorylase, domain 3"/>
    <property type="match status" value="1"/>
</dbReference>
<dbReference type="SUPFAM" id="SSF48208">
    <property type="entry name" value="Six-hairpin glycosidases"/>
    <property type="match status" value="1"/>
</dbReference>
<dbReference type="InterPro" id="IPR012341">
    <property type="entry name" value="6hp_glycosidase-like_sf"/>
</dbReference>
<organism evidence="9 10">
    <name type="scientific">Granulicella sibirica</name>
    <dbReference type="NCBI Taxonomy" id="2479048"/>
    <lineage>
        <taxon>Bacteria</taxon>
        <taxon>Pseudomonadati</taxon>
        <taxon>Acidobacteriota</taxon>
        <taxon>Terriglobia</taxon>
        <taxon>Terriglobales</taxon>
        <taxon>Acidobacteriaceae</taxon>
        <taxon>Granulicella</taxon>
    </lineage>
</organism>
<dbReference type="InterPro" id="IPR008928">
    <property type="entry name" value="6-hairpin_glycosidase_sf"/>
</dbReference>
<dbReference type="InterPro" id="IPR013737">
    <property type="entry name" value="Bac_rhamnosid_N"/>
</dbReference>
<feature type="chain" id="PRO_5020821032" description="alpha-L-rhamnosidase" evidence="4">
    <location>
        <begin position="30"/>
        <end position="1039"/>
    </location>
</feature>
<dbReference type="Gene3D" id="2.60.40.10">
    <property type="entry name" value="Immunoglobulins"/>
    <property type="match status" value="1"/>
</dbReference>
<keyword evidence="10" id="KW-1185">Reference proteome</keyword>